<dbReference type="AlphaFoldDB" id="A0A553UWM8"/>
<sequence>MRPAYLSAARSLQLGREAAIEGESKAALELLSEALGTLRVLPPERTRDVLLSHVHLAFFQTLAIIGADAADEHLHLGVSYARSTRDPLARAIAQECLSGMEAVL</sequence>
<reference evidence="1 2" key="1">
    <citation type="submission" date="2019-07" db="EMBL/GenBank/DDBJ databases">
        <title>Deinococcus detaillus sp. nov., isolated from humus soil in Antarctica.</title>
        <authorList>
            <person name="Zhang K."/>
        </authorList>
    </citation>
    <scope>NUCLEOTIDE SEQUENCE [LARGE SCALE GENOMIC DNA]</scope>
    <source>
        <strain evidence="1 2">H1</strain>
    </source>
</reference>
<gene>
    <name evidence="1" type="ORF">FNU79_10235</name>
</gene>
<name>A0A553UWM8_9DEIO</name>
<proteinExistence type="predicted"/>
<organism evidence="1 2">
    <name type="scientific">Deinococcus detaillensis</name>
    <dbReference type="NCBI Taxonomy" id="2592048"/>
    <lineage>
        <taxon>Bacteria</taxon>
        <taxon>Thermotogati</taxon>
        <taxon>Deinococcota</taxon>
        <taxon>Deinococci</taxon>
        <taxon>Deinococcales</taxon>
        <taxon>Deinococcaceae</taxon>
        <taxon>Deinococcus</taxon>
    </lineage>
</organism>
<dbReference type="OrthoDB" id="69507at2"/>
<keyword evidence="2" id="KW-1185">Reference proteome</keyword>
<evidence type="ECO:0000313" key="2">
    <source>
        <dbReference type="Proteomes" id="UP000316092"/>
    </source>
</evidence>
<protein>
    <recommendedName>
        <fullName evidence="3">Tetratricopeptide repeat protein</fullName>
    </recommendedName>
</protein>
<dbReference type="RefSeq" id="WP_143720758.1">
    <property type="nucleotide sequence ID" value="NZ_VKDB01000010.1"/>
</dbReference>
<evidence type="ECO:0000313" key="1">
    <source>
        <dbReference type="EMBL" id="TSA84607.1"/>
    </source>
</evidence>
<dbReference type="Proteomes" id="UP000316092">
    <property type="component" value="Unassembled WGS sequence"/>
</dbReference>
<comment type="caution">
    <text evidence="1">The sequence shown here is derived from an EMBL/GenBank/DDBJ whole genome shotgun (WGS) entry which is preliminary data.</text>
</comment>
<accession>A0A553UWM8</accession>
<evidence type="ECO:0008006" key="3">
    <source>
        <dbReference type="Google" id="ProtNLM"/>
    </source>
</evidence>
<dbReference type="EMBL" id="VKDB01000010">
    <property type="protein sequence ID" value="TSA84607.1"/>
    <property type="molecule type" value="Genomic_DNA"/>
</dbReference>